<proteinExistence type="predicted"/>
<evidence type="ECO:0000313" key="6">
    <source>
        <dbReference type="Proteomes" id="UP000199427"/>
    </source>
</evidence>
<gene>
    <name evidence="5" type="ORF">SAMN05216362_103174</name>
</gene>
<dbReference type="OrthoDB" id="9782422at2"/>
<evidence type="ECO:0000256" key="2">
    <source>
        <dbReference type="ARBA" id="ARBA00022801"/>
    </source>
</evidence>
<dbReference type="GO" id="GO:0016787">
    <property type="term" value="F:hydrolase activity"/>
    <property type="evidence" value="ECO:0007669"/>
    <property type="project" value="UniProtKB-KW"/>
</dbReference>
<dbReference type="InterPro" id="IPR003778">
    <property type="entry name" value="CT_A_B"/>
</dbReference>
<keyword evidence="2" id="KW-0378">Hydrolase</keyword>
<reference evidence="5 6" key="1">
    <citation type="submission" date="2016-10" db="EMBL/GenBank/DDBJ databases">
        <authorList>
            <person name="de Groot N.N."/>
        </authorList>
    </citation>
    <scope>NUCLEOTIDE SEQUENCE [LARGE SCALE GENOMIC DNA]</scope>
    <source>
        <strain evidence="5 6">DSM 21633</strain>
    </source>
</reference>
<dbReference type="RefSeq" id="WP_091772578.1">
    <property type="nucleotide sequence ID" value="NZ_FOES01000003.1"/>
</dbReference>
<keyword evidence="1" id="KW-0547">Nucleotide-binding</keyword>
<evidence type="ECO:0000259" key="4">
    <source>
        <dbReference type="SMART" id="SM00797"/>
    </source>
</evidence>
<dbReference type="PANTHER" id="PTHR43309:SF5">
    <property type="entry name" value="5-OXOPROLINASE SUBUNIT C"/>
    <property type="match status" value="1"/>
</dbReference>
<keyword evidence="3" id="KW-0067">ATP-binding</keyword>
<dbReference type="STRING" id="571933.SAMN05216362_103174"/>
<dbReference type="EMBL" id="FOES01000003">
    <property type="protein sequence ID" value="SEP85767.1"/>
    <property type="molecule type" value="Genomic_DNA"/>
</dbReference>
<keyword evidence="6" id="KW-1185">Reference proteome</keyword>
<accession>A0A1H9BAK5</accession>
<feature type="domain" description="Carboxyltransferase" evidence="4">
    <location>
        <begin position="23"/>
        <end position="282"/>
    </location>
</feature>
<dbReference type="Pfam" id="PF02626">
    <property type="entry name" value="CT_A_B"/>
    <property type="match status" value="1"/>
</dbReference>
<dbReference type="Proteomes" id="UP000199427">
    <property type="component" value="Unassembled WGS sequence"/>
</dbReference>
<dbReference type="InterPro" id="IPR052708">
    <property type="entry name" value="PxpC"/>
</dbReference>
<dbReference type="SUPFAM" id="SSF50891">
    <property type="entry name" value="Cyclophilin-like"/>
    <property type="match status" value="1"/>
</dbReference>
<organism evidence="5 6">
    <name type="scientific">Piscibacillus halophilus</name>
    <dbReference type="NCBI Taxonomy" id="571933"/>
    <lineage>
        <taxon>Bacteria</taxon>
        <taxon>Bacillati</taxon>
        <taxon>Bacillota</taxon>
        <taxon>Bacilli</taxon>
        <taxon>Bacillales</taxon>
        <taxon>Bacillaceae</taxon>
        <taxon>Piscibacillus</taxon>
    </lineage>
</organism>
<dbReference type="PANTHER" id="PTHR43309">
    <property type="entry name" value="5-OXOPROLINASE SUBUNIT C"/>
    <property type="match status" value="1"/>
</dbReference>
<dbReference type="AlphaFoldDB" id="A0A1H9BAK5"/>
<dbReference type="GO" id="GO:0005524">
    <property type="term" value="F:ATP binding"/>
    <property type="evidence" value="ECO:0007669"/>
    <property type="project" value="UniProtKB-KW"/>
</dbReference>
<evidence type="ECO:0000256" key="1">
    <source>
        <dbReference type="ARBA" id="ARBA00022741"/>
    </source>
</evidence>
<evidence type="ECO:0000256" key="3">
    <source>
        <dbReference type="ARBA" id="ARBA00022840"/>
    </source>
</evidence>
<name>A0A1H9BAK5_9BACI</name>
<dbReference type="InterPro" id="IPR029000">
    <property type="entry name" value="Cyclophilin-like_dom_sf"/>
</dbReference>
<dbReference type="SMART" id="SM00797">
    <property type="entry name" value="AHS2"/>
    <property type="match status" value="1"/>
</dbReference>
<evidence type="ECO:0000313" key="5">
    <source>
        <dbReference type="EMBL" id="SEP85767.1"/>
    </source>
</evidence>
<dbReference type="Gene3D" id="2.40.100.10">
    <property type="entry name" value="Cyclophilin-like"/>
    <property type="match status" value="1"/>
</dbReference>
<protein>
    <submittedName>
        <fullName evidence="5">Antagonist of KipI</fullName>
    </submittedName>
</protein>
<dbReference type="NCBIfam" id="TIGR00724">
    <property type="entry name" value="urea_amlyse_rel"/>
    <property type="match status" value="1"/>
</dbReference>
<sequence length="285" mass="31999">MLKIIKSGLYTTIQDLGRYGFRAYGVPVSGAMDQYAFHKANYLLGNKRNDAAVEIFYGGVQVEALQDTWLTLTGAEVYPEIEGHPIDMWSPILLEKGQHLICSSPKNGVVSYLAIDGGIDSPKYLNSRSTYEKAGFGKRLKNGDIIESFKIHNDSFRSIQQRKIPTYTHDIEVRVIPGPHERLFNDTSIKQFYRQSFVVIKGDRMGARLEGSSSLRLNKFNDILSEAVTFGTIQIPHNGQPTVLLADAQTTGGYPIIGTIHTEDLWRFVQIPLGGTVKFKRWKVE</sequence>